<organism evidence="1 2">
    <name type="scientific">Yersinia enterocolitica subsp. palearctica serotype O:3 (strain DSM 13030 / CIP 106945 / Y11)</name>
    <dbReference type="NCBI Taxonomy" id="930944"/>
    <lineage>
        <taxon>Bacteria</taxon>
        <taxon>Pseudomonadati</taxon>
        <taxon>Pseudomonadota</taxon>
        <taxon>Gammaproteobacteria</taxon>
        <taxon>Enterobacterales</taxon>
        <taxon>Yersiniaceae</taxon>
        <taxon>Yersinia</taxon>
    </lineage>
</organism>
<dbReference type="HOGENOM" id="CLU_3086386_0_0_6"/>
<sequence length="52" mass="6038">MLIVEQFKYDNFVDDHYHCLVTTLIDYSLGIIVIALSDDNMTPLYDTHCVTK</sequence>
<dbReference type="EMBL" id="FR729477">
    <property type="protein sequence ID" value="CBY27397.1"/>
    <property type="molecule type" value="Genomic_DNA"/>
</dbReference>
<protein>
    <submittedName>
        <fullName evidence="1">Uncharacterized protein</fullName>
    </submittedName>
</protein>
<proteinExistence type="predicted"/>
<gene>
    <name evidence="1" type="ordered locus">Y11_07841</name>
</gene>
<evidence type="ECO:0000313" key="2">
    <source>
        <dbReference type="Proteomes" id="UP000008084"/>
    </source>
</evidence>
<dbReference type="Proteomes" id="UP000008084">
    <property type="component" value="Chromosome"/>
</dbReference>
<name>A0A0H3NS29_YERE1</name>
<dbReference type="KEGG" id="yey:Y11_07841"/>
<dbReference type="AlphaFoldDB" id="A0A0H3NS29"/>
<evidence type="ECO:0000313" key="1">
    <source>
        <dbReference type="EMBL" id="CBY27397.1"/>
    </source>
</evidence>
<accession>A0A0H3NS29</accession>
<reference evidence="1 2" key="1">
    <citation type="journal article" date="2011" name="J. Bacteriol.">
        <title>Complete genome sequence of Yersinia enterocolitica subsp. palearctica serogroup O:3.</title>
        <authorList>
            <person name="Batzilla J."/>
            <person name="Hoper D."/>
            <person name="Antonenka U."/>
            <person name="Heesemann J."/>
            <person name="Rakin A."/>
        </authorList>
    </citation>
    <scope>NUCLEOTIDE SEQUENCE [LARGE SCALE GENOMIC DNA]</scope>
    <source>
        <strain evidence="2">DSM 13030 / CIP 106945 / Y11</strain>
    </source>
</reference>